<dbReference type="Proteomes" id="UP000254794">
    <property type="component" value="Unassembled WGS sequence"/>
</dbReference>
<dbReference type="Pfam" id="PF06586">
    <property type="entry name" value="TraK_N"/>
    <property type="match status" value="1"/>
</dbReference>
<evidence type="ECO:0000313" key="4">
    <source>
        <dbReference type="EMBL" id="STX81256.1"/>
    </source>
</evidence>
<protein>
    <submittedName>
        <fullName evidence="4">Type-F conjugative transfer system secretin TraK</fullName>
    </submittedName>
</protein>
<keyword evidence="1" id="KW-0732">Signal</keyword>
<keyword evidence="5" id="KW-1185">Reference proteome</keyword>
<feature type="signal peptide" evidence="1">
    <location>
        <begin position="1"/>
        <end position="19"/>
    </location>
</feature>
<gene>
    <name evidence="4" type="ORF">NCTC13316_03125</name>
</gene>
<dbReference type="Pfam" id="PF23536">
    <property type="entry name" value="TraK_C"/>
    <property type="match status" value="1"/>
</dbReference>
<feature type="domain" description="TraK C-terminal" evidence="3">
    <location>
        <begin position="155"/>
        <end position="246"/>
    </location>
</feature>
<evidence type="ECO:0000259" key="2">
    <source>
        <dbReference type="Pfam" id="PF06586"/>
    </source>
</evidence>
<feature type="domain" description="TraK N-terminal" evidence="2">
    <location>
        <begin position="24"/>
        <end position="122"/>
    </location>
</feature>
<organism evidence="4 5">
    <name type="scientific">Legionella busanensis</name>
    <dbReference type="NCBI Taxonomy" id="190655"/>
    <lineage>
        <taxon>Bacteria</taxon>
        <taxon>Pseudomonadati</taxon>
        <taxon>Pseudomonadota</taxon>
        <taxon>Gammaproteobacteria</taxon>
        <taxon>Legionellales</taxon>
        <taxon>Legionellaceae</taxon>
        <taxon>Legionella</taxon>
    </lineage>
</organism>
<reference evidence="4 5" key="1">
    <citation type="submission" date="2018-06" db="EMBL/GenBank/DDBJ databases">
        <authorList>
            <consortium name="Pathogen Informatics"/>
            <person name="Doyle S."/>
        </authorList>
    </citation>
    <scope>NUCLEOTIDE SEQUENCE [LARGE SCALE GENOMIC DNA]</scope>
    <source>
        <strain evidence="4 5">NCTC13316</strain>
    </source>
</reference>
<dbReference type="NCBIfam" id="TIGR02756">
    <property type="entry name" value="TraK_Ftype"/>
    <property type="match status" value="1"/>
</dbReference>
<dbReference type="RefSeq" id="WP_115332665.1">
    <property type="nucleotide sequence ID" value="NZ_CAAAHP010000013.1"/>
</dbReference>
<dbReference type="InterPro" id="IPR014126">
    <property type="entry name" value="TraK_Ftype"/>
</dbReference>
<evidence type="ECO:0000259" key="3">
    <source>
        <dbReference type="Pfam" id="PF23536"/>
    </source>
</evidence>
<dbReference type="AlphaFoldDB" id="A0A378K966"/>
<evidence type="ECO:0000256" key="1">
    <source>
        <dbReference type="SAM" id="SignalP"/>
    </source>
</evidence>
<proteinExistence type="predicted"/>
<dbReference type="EMBL" id="UGOD01000002">
    <property type="protein sequence ID" value="STX81256.1"/>
    <property type="molecule type" value="Genomic_DNA"/>
</dbReference>
<dbReference type="InterPro" id="IPR010563">
    <property type="entry name" value="TraK_N"/>
</dbReference>
<sequence>MKKLNTAILCSVLTSTLFAKAIAIQDGEGVDLILSKTNFNRLSVKGDEISEIRFLEGAFTVEKNEKANLADNQAATESIYLRPTFEDELTLFIETRKKHHFLIRVRSDEQTGKDIQLVLAPSNKPLPSLAKAQPSIKKLANIKSNNASERIDELIIEDMAAHKTPKNFDELKVNGQPFYLHKTLKVTLAKSYQGNGLKSYIYRVENTDKKPVELKKNWFESNKNLRAIKLSESVLSPGQSAWLYSVYNTQIRDLS</sequence>
<feature type="chain" id="PRO_5016756095" evidence="1">
    <location>
        <begin position="20"/>
        <end position="255"/>
    </location>
</feature>
<name>A0A378K966_9GAMM</name>
<accession>A0A378K966</accession>
<evidence type="ECO:0000313" key="5">
    <source>
        <dbReference type="Proteomes" id="UP000254794"/>
    </source>
</evidence>
<dbReference type="InterPro" id="IPR055397">
    <property type="entry name" value="TraK_C"/>
</dbReference>
<dbReference type="OrthoDB" id="5634440at2"/>